<gene>
    <name evidence="16" type="primary">LOC106531617</name>
</gene>
<dbReference type="GO" id="GO:0046872">
    <property type="term" value="F:metal ion binding"/>
    <property type="evidence" value="ECO:0007669"/>
    <property type="project" value="UniProtKB-KW"/>
</dbReference>
<dbReference type="KEGG" id="alim:106531617"/>
<feature type="site" description="Involved in metalloproteinase-binding" evidence="11">
    <location>
        <position position="44"/>
    </location>
</feature>
<keyword evidence="4" id="KW-0964">Secreted</keyword>
<dbReference type="PANTHER" id="PTHR11844:SF24">
    <property type="entry name" value="METALLOPROTEINASE INHIBITOR 2"/>
    <property type="match status" value="1"/>
</dbReference>
<keyword evidence="10" id="KW-0862">Zinc</keyword>
<evidence type="ECO:0000259" key="14">
    <source>
        <dbReference type="PROSITE" id="PS50189"/>
    </source>
</evidence>
<keyword evidence="6 16" id="KW-0646">Protease inhibitor</keyword>
<evidence type="ECO:0000256" key="10">
    <source>
        <dbReference type="PIRSR" id="PIRSR601820-1"/>
    </source>
</evidence>
<organism evidence="15 16">
    <name type="scientific">Austrofundulus limnaeus</name>
    <name type="common">Annual killifish</name>
    <dbReference type="NCBI Taxonomy" id="52670"/>
    <lineage>
        <taxon>Eukaryota</taxon>
        <taxon>Metazoa</taxon>
        <taxon>Chordata</taxon>
        <taxon>Craniata</taxon>
        <taxon>Vertebrata</taxon>
        <taxon>Euteleostomi</taxon>
        <taxon>Actinopterygii</taxon>
        <taxon>Neopterygii</taxon>
        <taxon>Teleostei</taxon>
        <taxon>Neoteleostei</taxon>
        <taxon>Acanthomorphata</taxon>
        <taxon>Ovalentaria</taxon>
        <taxon>Atherinomorphae</taxon>
        <taxon>Cyprinodontiformes</taxon>
        <taxon>Rivulidae</taxon>
        <taxon>Austrofundulus</taxon>
    </lineage>
</organism>
<dbReference type="OrthoDB" id="6041373at2759"/>
<dbReference type="Proteomes" id="UP000192220">
    <property type="component" value="Unplaced"/>
</dbReference>
<dbReference type="AlphaFoldDB" id="A0A2I4CSL3"/>
<evidence type="ECO:0000256" key="13">
    <source>
        <dbReference type="SAM" id="SignalP"/>
    </source>
</evidence>
<dbReference type="Pfam" id="PF00965">
    <property type="entry name" value="TIMP"/>
    <property type="match status" value="1"/>
</dbReference>
<keyword evidence="7 12" id="KW-1015">Disulfide bond</keyword>
<evidence type="ECO:0000256" key="7">
    <source>
        <dbReference type="ARBA" id="ARBA00023157"/>
    </source>
</evidence>
<feature type="binding site" evidence="10">
    <location>
        <position position="30"/>
    </location>
    <ligand>
        <name>Zn(2+)</name>
        <dbReference type="ChEBI" id="CHEBI:29105"/>
        <note>ligand shared with metalloproteinase partner</note>
    </ligand>
</feature>
<dbReference type="GeneID" id="106531617"/>
<dbReference type="GO" id="GO:0002020">
    <property type="term" value="F:protease binding"/>
    <property type="evidence" value="ECO:0007669"/>
    <property type="project" value="TreeGrafter"/>
</dbReference>
<evidence type="ECO:0000256" key="3">
    <source>
        <dbReference type="ARBA" id="ARBA00013520"/>
    </source>
</evidence>
<dbReference type="STRING" id="52670.A0A2I4CSL3"/>
<dbReference type="GO" id="GO:0034097">
    <property type="term" value="P:response to cytokine"/>
    <property type="evidence" value="ECO:0007669"/>
    <property type="project" value="TreeGrafter"/>
</dbReference>
<feature type="site" description="Involved in metalloproteinase-binding" evidence="11">
    <location>
        <position position="65"/>
    </location>
</feature>
<evidence type="ECO:0000256" key="6">
    <source>
        <dbReference type="ARBA" id="ARBA00022690"/>
    </source>
</evidence>
<evidence type="ECO:0000256" key="1">
    <source>
        <dbReference type="ARBA" id="ARBA00004613"/>
    </source>
</evidence>
<dbReference type="Gene3D" id="2.40.50.120">
    <property type="match status" value="1"/>
</dbReference>
<dbReference type="GO" id="GO:0009725">
    <property type="term" value="P:response to hormone"/>
    <property type="evidence" value="ECO:0007669"/>
    <property type="project" value="TreeGrafter"/>
</dbReference>
<dbReference type="GO" id="GO:0008191">
    <property type="term" value="F:metalloendopeptidase inhibitor activity"/>
    <property type="evidence" value="ECO:0007669"/>
    <property type="project" value="InterPro"/>
</dbReference>
<keyword evidence="5 16" id="KW-0483">Metalloprotease inhibitor</keyword>
<feature type="domain" description="NTR" evidence="14">
    <location>
        <begin position="30"/>
        <end position="145"/>
    </location>
</feature>
<evidence type="ECO:0000313" key="15">
    <source>
        <dbReference type="Proteomes" id="UP000192220"/>
    </source>
</evidence>
<proteinExistence type="inferred from homology"/>
<keyword evidence="10" id="KW-0479">Metal-binding</keyword>
<dbReference type="GO" id="GO:0005615">
    <property type="term" value="C:extracellular space"/>
    <property type="evidence" value="ECO:0007669"/>
    <property type="project" value="TreeGrafter"/>
</dbReference>
<feature type="signal peptide" evidence="13">
    <location>
        <begin position="1"/>
        <end position="26"/>
    </location>
</feature>
<dbReference type="PROSITE" id="PS50189">
    <property type="entry name" value="NTR"/>
    <property type="match status" value="1"/>
</dbReference>
<reference evidence="16" key="1">
    <citation type="submission" date="2025-08" db="UniProtKB">
        <authorList>
            <consortium name="RefSeq"/>
        </authorList>
    </citation>
    <scope>IDENTIFICATION</scope>
    <source>
        <strain evidence="16">Quisiro</strain>
    </source>
</reference>
<dbReference type="InParanoid" id="A0A2I4CSL3"/>
<sequence length="146" mass="16511">MTQIMKSCFISLAILFLWQVEAGAEAADICHCPPMMPAFQALCNPDFVIRAYVTGKAEVDSGAMKSIRYYTHTIEVFKQPIEEIVAVYSSLECLATLQSDWAEYLITGSMEADAMVHITRCNFIKLWDKLSAAELDLLQNFQDRCR</sequence>
<evidence type="ECO:0000256" key="4">
    <source>
        <dbReference type="ARBA" id="ARBA00022525"/>
    </source>
</evidence>
<dbReference type="InterPro" id="IPR008993">
    <property type="entry name" value="TIMP-like_OB-fold"/>
</dbReference>
<dbReference type="GO" id="GO:0051045">
    <property type="term" value="P:negative regulation of membrane protein ectodomain proteolysis"/>
    <property type="evidence" value="ECO:0007669"/>
    <property type="project" value="TreeGrafter"/>
</dbReference>
<dbReference type="SUPFAM" id="SSF50242">
    <property type="entry name" value="TIMP-like"/>
    <property type="match status" value="1"/>
</dbReference>
<dbReference type="InterPro" id="IPR001134">
    <property type="entry name" value="Netrin_domain"/>
</dbReference>
<feature type="disulfide bond" evidence="12">
    <location>
        <begin position="32"/>
        <end position="121"/>
    </location>
</feature>
<evidence type="ECO:0000256" key="8">
    <source>
        <dbReference type="ARBA" id="ARBA00023215"/>
    </source>
</evidence>
<feature type="disulfide bond" evidence="12">
    <location>
        <begin position="30"/>
        <end position="93"/>
    </location>
</feature>
<evidence type="ECO:0000313" key="16">
    <source>
        <dbReference type="RefSeq" id="XP_013882977.1"/>
    </source>
</evidence>
<accession>A0A2I4CSL3</accession>
<evidence type="ECO:0000256" key="11">
    <source>
        <dbReference type="PIRSR" id="PIRSR601820-2"/>
    </source>
</evidence>
<keyword evidence="15" id="KW-1185">Reference proteome</keyword>
<dbReference type="GO" id="GO:0031012">
    <property type="term" value="C:extracellular matrix"/>
    <property type="evidence" value="ECO:0007669"/>
    <property type="project" value="TreeGrafter"/>
</dbReference>
<dbReference type="PANTHER" id="PTHR11844">
    <property type="entry name" value="METALLOPROTEASE INHIBITOR"/>
    <property type="match status" value="1"/>
</dbReference>
<protein>
    <recommendedName>
        <fullName evidence="3">Metalloproteinase inhibitor 2</fullName>
    </recommendedName>
    <alternativeName>
        <fullName evidence="9">Tissue inhibitor of metalloproteinases 2</fullName>
    </alternativeName>
</protein>
<evidence type="ECO:0000256" key="12">
    <source>
        <dbReference type="PIRSR" id="PIRSR601820-3"/>
    </source>
</evidence>
<dbReference type="InterPro" id="IPR001820">
    <property type="entry name" value="TIMP"/>
</dbReference>
<comment type="subcellular location">
    <subcellularLocation>
        <location evidence="1">Secreted</location>
    </subcellularLocation>
</comment>
<name>A0A2I4CSL3_AUSLI</name>
<keyword evidence="8" id="KW-0481">Metalloenzyme inhibitor</keyword>
<keyword evidence="13" id="KW-0732">Signal</keyword>
<evidence type="ECO:0000256" key="9">
    <source>
        <dbReference type="ARBA" id="ARBA00030102"/>
    </source>
</evidence>
<evidence type="ECO:0000256" key="2">
    <source>
        <dbReference type="ARBA" id="ARBA00011027"/>
    </source>
</evidence>
<comment type="similarity">
    <text evidence="2">Belongs to the protease inhibitor I35 (TIMP) family.</text>
</comment>
<feature type="chain" id="PRO_5014192402" description="Metalloproteinase inhibitor 2" evidence="13">
    <location>
        <begin position="27"/>
        <end position="146"/>
    </location>
</feature>
<evidence type="ECO:0000256" key="5">
    <source>
        <dbReference type="ARBA" id="ARBA00022608"/>
    </source>
</evidence>
<dbReference type="SMART" id="SM00206">
    <property type="entry name" value="NTR"/>
    <property type="match status" value="1"/>
</dbReference>
<dbReference type="RefSeq" id="XP_013882977.1">
    <property type="nucleotide sequence ID" value="XM_014027523.1"/>
</dbReference>